<feature type="signal peptide" evidence="1">
    <location>
        <begin position="1"/>
        <end position="17"/>
    </location>
</feature>
<evidence type="ECO:0000313" key="2">
    <source>
        <dbReference type="EMBL" id="MCL1043911.1"/>
    </source>
</evidence>
<organism evidence="2 3">
    <name type="scientific">Shewanella electrodiphila</name>
    <dbReference type="NCBI Taxonomy" id="934143"/>
    <lineage>
        <taxon>Bacteria</taxon>
        <taxon>Pseudomonadati</taxon>
        <taxon>Pseudomonadota</taxon>
        <taxon>Gammaproteobacteria</taxon>
        <taxon>Alteromonadales</taxon>
        <taxon>Shewanellaceae</taxon>
        <taxon>Shewanella</taxon>
    </lineage>
</organism>
<dbReference type="RefSeq" id="WP_248954468.1">
    <property type="nucleotide sequence ID" value="NZ_JAKIKU010000001.1"/>
</dbReference>
<accession>A0ABT0KJ91</accession>
<dbReference type="Proteomes" id="UP001202134">
    <property type="component" value="Unassembled WGS sequence"/>
</dbReference>
<dbReference type="EMBL" id="JAKIKU010000001">
    <property type="protein sequence ID" value="MCL1043911.1"/>
    <property type="molecule type" value="Genomic_DNA"/>
</dbReference>
<reference evidence="2 3" key="1">
    <citation type="submission" date="2022-01" db="EMBL/GenBank/DDBJ databases">
        <title>Whole genome-based taxonomy of the Shewanellaceae.</title>
        <authorList>
            <person name="Martin-Rodriguez A.J."/>
        </authorList>
    </citation>
    <scope>NUCLEOTIDE SEQUENCE [LARGE SCALE GENOMIC DNA]</scope>
    <source>
        <strain evidence="2 3">DSM 24955</strain>
    </source>
</reference>
<evidence type="ECO:0000313" key="3">
    <source>
        <dbReference type="Proteomes" id="UP001202134"/>
    </source>
</evidence>
<proteinExistence type="predicted"/>
<evidence type="ECO:0000256" key="1">
    <source>
        <dbReference type="SAM" id="SignalP"/>
    </source>
</evidence>
<name>A0ABT0KJ91_9GAMM</name>
<protein>
    <recommendedName>
        <fullName evidence="4">Porin</fullName>
    </recommendedName>
</protein>
<keyword evidence="1" id="KW-0732">Signal</keyword>
<sequence>MRKWIWILLICSNTTLAAEHSVSAIIDTRLSHTQGIDSYANGGLGKFRFDEGNQLSLAQAGLTYKVDWENPLSAQVTANGYIDGTRDGIGLTEAFIKYRGLPLDNGLRLHAKLGLMYPSISLENIATAWSSPYTLSYSAINSWLGEEFRHLGAELTLERLGKFHSSKHDFSVSAAIFQNNDTVGAMLAWHGWTISSRQTLSHETLPLSNMPSLDGGSLDEQARDSDPFIELDNRFGYHVHAKWKIKGKGEFSFGYYDNNADTTIVKNGQYTWLTQFYHAGMRFRLPYKIELISQFMNGDTLMQSPQAIDVVNNEYQSAFLLLSRRWDKHRLTMRVEHFDVTDNDLTPDDDNNEKGQALTASYQYRLLKNWFIQAEYNYLDSTRPARIEQNLPSTLTEQQYQLATRWYF</sequence>
<keyword evidence="3" id="KW-1185">Reference proteome</keyword>
<feature type="chain" id="PRO_5046152664" description="Porin" evidence="1">
    <location>
        <begin position="18"/>
        <end position="408"/>
    </location>
</feature>
<dbReference type="SUPFAM" id="SSF56935">
    <property type="entry name" value="Porins"/>
    <property type="match status" value="1"/>
</dbReference>
<evidence type="ECO:0008006" key="4">
    <source>
        <dbReference type="Google" id="ProtNLM"/>
    </source>
</evidence>
<comment type="caution">
    <text evidence="2">The sequence shown here is derived from an EMBL/GenBank/DDBJ whole genome shotgun (WGS) entry which is preliminary data.</text>
</comment>
<gene>
    <name evidence="2" type="ORF">L2737_01005</name>
</gene>